<accession>A0ABD5UH09</accession>
<reference evidence="5 6" key="1">
    <citation type="journal article" date="2019" name="Int. J. Syst. Evol. Microbiol.">
        <title>The Global Catalogue of Microorganisms (GCM) 10K type strain sequencing project: providing services to taxonomists for standard genome sequencing and annotation.</title>
        <authorList>
            <consortium name="The Broad Institute Genomics Platform"/>
            <consortium name="The Broad Institute Genome Sequencing Center for Infectious Disease"/>
            <person name="Wu L."/>
            <person name="Ma J."/>
        </authorList>
    </citation>
    <scope>NUCLEOTIDE SEQUENCE [LARGE SCALE GENOMIC DNA]</scope>
    <source>
        <strain evidence="5 6">Y73</strain>
    </source>
</reference>
<dbReference type="GO" id="GO:0016787">
    <property type="term" value="F:hydrolase activity"/>
    <property type="evidence" value="ECO:0007669"/>
    <property type="project" value="UniProtKB-KW"/>
</dbReference>
<evidence type="ECO:0000256" key="2">
    <source>
        <dbReference type="ARBA" id="ARBA00022723"/>
    </source>
</evidence>
<keyword evidence="3" id="KW-0378">Hydrolase</keyword>
<evidence type="ECO:0000313" key="5">
    <source>
        <dbReference type="EMBL" id="MFC6888719.1"/>
    </source>
</evidence>
<evidence type="ECO:0000256" key="4">
    <source>
        <dbReference type="ARBA" id="ARBA00022833"/>
    </source>
</evidence>
<keyword evidence="4" id="KW-0862">Zinc</keyword>
<sequence length="256" mass="27207">MAWKTAAEIRDVARTPGSVLVIPVGSIEQHGTHLPVATDTVLVSNVSTRAAERSDIPILCAPPVWSGYSPHHLPFGGTLTGEFDTLKSLLEEVATSGLENGFDGVVFVNGHGGNTALIDATVTTIGRRHPAVDVLGLTYFDLATDAVTEVRDSDVGGMGHGGEFETSLMLHLTPELVRTDALDGTDHDEPYSRGPKDLLDGGDVSVYRTFDEYSESGAIGDPTLATAEKGEILFDRIVAELADQFAEVHRQTEPAA</sequence>
<gene>
    <name evidence="5" type="ORF">ACFQEY_06750</name>
</gene>
<protein>
    <submittedName>
        <fullName evidence="5">Creatininase family protein</fullName>
    </submittedName>
</protein>
<comment type="caution">
    <text evidence="5">The sequence shown here is derived from an EMBL/GenBank/DDBJ whole genome shotgun (WGS) entry which is preliminary data.</text>
</comment>
<dbReference type="Proteomes" id="UP001596333">
    <property type="component" value="Unassembled WGS sequence"/>
</dbReference>
<evidence type="ECO:0000256" key="1">
    <source>
        <dbReference type="ARBA" id="ARBA00001947"/>
    </source>
</evidence>
<keyword evidence="6" id="KW-1185">Reference proteome</keyword>
<dbReference type="RefSeq" id="WP_379766225.1">
    <property type="nucleotide sequence ID" value="NZ_JBHSXI010000008.1"/>
</dbReference>
<dbReference type="PANTHER" id="PTHR35005">
    <property type="entry name" value="3-DEHYDRO-SCYLLO-INOSOSE HYDROLASE"/>
    <property type="match status" value="1"/>
</dbReference>
<dbReference type="PANTHER" id="PTHR35005:SF1">
    <property type="entry name" value="2-AMINO-5-FORMYLAMINO-6-RIBOSYLAMINOPYRIMIDIN-4(3H)-ONE 5'-MONOPHOSPHATE DEFORMYLASE"/>
    <property type="match status" value="1"/>
</dbReference>
<keyword evidence="2" id="KW-0479">Metal-binding</keyword>
<dbReference type="InterPro" id="IPR003785">
    <property type="entry name" value="Creatininase/forma_Hydrolase"/>
</dbReference>
<dbReference type="EMBL" id="JBHSXI010000008">
    <property type="protein sequence ID" value="MFC6888719.1"/>
    <property type="molecule type" value="Genomic_DNA"/>
</dbReference>
<dbReference type="InterPro" id="IPR024087">
    <property type="entry name" value="Creatininase-like_sf"/>
</dbReference>
<comment type="cofactor">
    <cofactor evidence="1">
        <name>Zn(2+)</name>
        <dbReference type="ChEBI" id="CHEBI:29105"/>
    </cofactor>
</comment>
<name>A0ABD5UH09_9EURY</name>
<evidence type="ECO:0000313" key="6">
    <source>
        <dbReference type="Proteomes" id="UP001596333"/>
    </source>
</evidence>
<evidence type="ECO:0000256" key="3">
    <source>
        <dbReference type="ARBA" id="ARBA00022801"/>
    </source>
</evidence>
<dbReference type="SUPFAM" id="SSF102215">
    <property type="entry name" value="Creatininase"/>
    <property type="match status" value="1"/>
</dbReference>
<dbReference type="GO" id="GO:0046872">
    <property type="term" value="F:metal ion binding"/>
    <property type="evidence" value="ECO:0007669"/>
    <property type="project" value="UniProtKB-KW"/>
</dbReference>
<proteinExistence type="predicted"/>
<dbReference type="Gene3D" id="3.40.50.10310">
    <property type="entry name" value="Creatininase"/>
    <property type="match status" value="1"/>
</dbReference>
<dbReference type="AlphaFoldDB" id="A0ABD5UH09"/>
<organism evidence="5 6">
    <name type="scientific">Halorubrum trueperi</name>
    <dbReference type="NCBI Taxonomy" id="2004704"/>
    <lineage>
        <taxon>Archaea</taxon>
        <taxon>Methanobacteriati</taxon>
        <taxon>Methanobacteriota</taxon>
        <taxon>Stenosarchaea group</taxon>
        <taxon>Halobacteria</taxon>
        <taxon>Halobacteriales</taxon>
        <taxon>Haloferacaceae</taxon>
        <taxon>Halorubrum</taxon>
    </lineage>
</organism>
<dbReference type="Pfam" id="PF02633">
    <property type="entry name" value="Creatininase"/>
    <property type="match status" value="1"/>
</dbReference>